<evidence type="ECO:0000259" key="1">
    <source>
        <dbReference type="Pfam" id="PF00534"/>
    </source>
</evidence>
<evidence type="ECO:0000259" key="2">
    <source>
        <dbReference type="Pfam" id="PF13439"/>
    </source>
</evidence>
<reference evidence="3 5" key="2">
    <citation type="submission" date="2018-08" db="EMBL/GenBank/DDBJ databases">
        <title>Complete genome sequencing and genomic characterization of five Escherichia coli strains co-producing MCR-1 and ESBLs from different origins in China.</title>
        <authorList>
            <person name="Bai L."/>
        </authorList>
    </citation>
    <scope>NUCLEOTIDE SEQUENCE [LARGE SCALE GENOMIC DNA]</scope>
    <source>
        <strain evidence="3">Cq9</strain>
        <strain evidence="5">cq9</strain>
    </source>
</reference>
<dbReference type="RefSeq" id="WP_077249053.1">
    <property type="nucleotide sequence ID" value="NZ_BGEG01000147.1"/>
</dbReference>
<dbReference type="PANTHER" id="PTHR12526">
    <property type="entry name" value="GLYCOSYLTRANSFERASE"/>
    <property type="match status" value="1"/>
</dbReference>
<evidence type="ECO:0000313" key="4">
    <source>
        <dbReference type="EMBL" id="BAQ01565.1"/>
    </source>
</evidence>
<name>A0A0A8J8B3_ECOLX</name>
<dbReference type="Proteomes" id="UP000256244">
    <property type="component" value="Chromosome"/>
</dbReference>
<feature type="domain" description="Glycosyltransferase subfamily 4-like N-terminal" evidence="2">
    <location>
        <begin position="13"/>
        <end position="168"/>
    </location>
</feature>
<organism evidence="4">
    <name type="scientific">Escherichia coli</name>
    <dbReference type="NCBI Taxonomy" id="562"/>
    <lineage>
        <taxon>Bacteria</taxon>
        <taxon>Pseudomonadati</taxon>
        <taxon>Pseudomonadota</taxon>
        <taxon>Gammaproteobacteria</taxon>
        <taxon>Enterobacterales</taxon>
        <taxon>Enterobacteriaceae</taxon>
        <taxon>Escherichia</taxon>
    </lineage>
</organism>
<evidence type="ECO:0000313" key="3">
    <source>
        <dbReference type="EMBL" id="AXO07771.1"/>
    </source>
</evidence>
<feature type="domain" description="Glycosyl transferase family 1" evidence="1">
    <location>
        <begin position="182"/>
        <end position="343"/>
    </location>
</feature>
<keyword evidence="4" id="KW-0808">Transferase</keyword>
<dbReference type="InterPro" id="IPR001296">
    <property type="entry name" value="Glyco_trans_1"/>
</dbReference>
<dbReference type="GO" id="GO:1901135">
    <property type="term" value="P:carbohydrate derivative metabolic process"/>
    <property type="evidence" value="ECO:0007669"/>
    <property type="project" value="UniProtKB-ARBA"/>
</dbReference>
<dbReference type="Pfam" id="PF00534">
    <property type="entry name" value="Glycos_transf_1"/>
    <property type="match status" value="1"/>
</dbReference>
<dbReference type="SUPFAM" id="SSF53756">
    <property type="entry name" value="UDP-Glycosyltransferase/glycogen phosphorylase"/>
    <property type="match status" value="1"/>
</dbReference>
<gene>
    <name evidence="3" type="ORF">DS732_16180</name>
</gene>
<dbReference type="AlphaFoldDB" id="A0A0A8J8B3"/>
<evidence type="ECO:0000313" key="5">
    <source>
        <dbReference type="Proteomes" id="UP000256244"/>
    </source>
</evidence>
<dbReference type="GO" id="GO:0016757">
    <property type="term" value="F:glycosyltransferase activity"/>
    <property type="evidence" value="ECO:0007669"/>
    <property type="project" value="InterPro"/>
</dbReference>
<protein>
    <submittedName>
        <fullName evidence="3 4">Glycosyltransferase</fullName>
    </submittedName>
</protein>
<sequence>MMKIVYVITGLSMGGAENQVCLLADQLTKLGHDVTLISLDNTLEVKPINDKVKLRQLSIKKNPISLIINYFKLRKIIKKISPDVVHSHLFHANIICRLLKLTMKIKKLISSSHSRYEGGVIRMLIYRVTQNLADIVTNVSLDASNELLKRRVVTENKLVTVFNGIDCNKFKFIPDSRQDVFNEFSFSRDIKLLLAVGRFTEAKDYKTLLNAFKILISKDDKFRLLVAGNGELFDSISTLKSQLNLDSFIYFLGVRDDIPRLMSAADIFVMSSAWEGLPLVIGEAMSCNCLIVTTNCGGVKEILGECGQIVPIRSPDLLAEKIMWTMELDDEERGILKKNAQNRIHDRFSIDSIVAKWLELYS</sequence>
<dbReference type="InterPro" id="IPR028098">
    <property type="entry name" value="Glyco_trans_4-like_N"/>
</dbReference>
<dbReference type="Gene3D" id="3.40.50.2000">
    <property type="entry name" value="Glycogen Phosphorylase B"/>
    <property type="match status" value="2"/>
</dbReference>
<dbReference type="Pfam" id="PF13439">
    <property type="entry name" value="Glyco_transf_4"/>
    <property type="match status" value="1"/>
</dbReference>
<accession>A0A0A8J8B3</accession>
<dbReference type="EMBL" id="AB812051">
    <property type="protein sequence ID" value="BAQ01565.1"/>
    <property type="molecule type" value="Genomic_DNA"/>
</dbReference>
<dbReference type="PANTHER" id="PTHR12526:SF630">
    <property type="entry name" value="GLYCOSYLTRANSFERASE"/>
    <property type="match status" value="1"/>
</dbReference>
<dbReference type="EMBL" id="CP031546">
    <property type="protein sequence ID" value="AXO07771.1"/>
    <property type="molecule type" value="Genomic_DNA"/>
</dbReference>
<proteinExistence type="predicted"/>
<reference evidence="4" key="1">
    <citation type="journal article" date="2014" name="DNA Res.">
        <title>A complete view of the genetic diversity of the Escherichia coli O-antigen biosynthesis gene cluster.</title>
        <authorList>
            <person name="Iguchi A."/>
            <person name="Iyoda S."/>
            <person name="Kikuchi T."/>
            <person name="Ogura Y."/>
            <person name="Katsura K."/>
            <person name="Ohnishi M."/>
            <person name="Hayashi T."/>
            <person name="Thomson N.R."/>
        </authorList>
    </citation>
    <scope>NUCLEOTIDE SEQUENCE</scope>
    <source>
        <strain evidence="4">28w</strain>
    </source>
</reference>